<sequence length="374" mass="42493">MSEANTEGCCFEIRVLSGLHAGARRVLDLRSHTVIGRDLACDLALRDASVAGRHMMLVMLGGKVRVVGLDGKIEVNGLPIPEGRERVLRSGDRIKLGDVMIGLGDQDTIWKSEPLIADAIVQSRWARARTRFHNWLAQDEKRRQGFRAAISVGACLCVLLPVVLAVSQWSKRSKVGIPDDTMAVRQIERLLVEMKLSDLGVSFDRSRHTVVVEGYVQFEEDIQRIEKASMTASMRPTLRLYSQERIERQAQEYVQRDLADAIVRAREKGELQIGSSQALRPQYKDWLRERLLNDIPGVRKVVFNGPDYSRIQEISPDPFSILSIGPVRFLLANNGERYFPGSELPMGMLLRRIEQRSIFIEYDSATQERRRHQY</sequence>
<dbReference type="RefSeq" id="WP_059931129.1">
    <property type="nucleotide sequence ID" value="NZ_LPDO01000098.1"/>
</dbReference>
<dbReference type="CDD" id="cd00060">
    <property type="entry name" value="FHA"/>
    <property type="match status" value="1"/>
</dbReference>
<organism evidence="3 4">
    <name type="scientific">Burkholderia ubonensis</name>
    <dbReference type="NCBI Taxonomy" id="101571"/>
    <lineage>
        <taxon>Bacteria</taxon>
        <taxon>Pseudomonadati</taxon>
        <taxon>Pseudomonadota</taxon>
        <taxon>Betaproteobacteria</taxon>
        <taxon>Burkholderiales</taxon>
        <taxon>Burkholderiaceae</taxon>
        <taxon>Burkholderia</taxon>
        <taxon>Burkholderia cepacia complex</taxon>
    </lineage>
</organism>
<keyword evidence="1" id="KW-0812">Transmembrane</keyword>
<evidence type="ECO:0000313" key="3">
    <source>
        <dbReference type="EMBL" id="KVT50208.1"/>
    </source>
</evidence>
<dbReference type="AlphaFoldDB" id="A0AAW3N3H9"/>
<dbReference type="Proteomes" id="UP000056732">
    <property type="component" value="Unassembled WGS sequence"/>
</dbReference>
<dbReference type="InterPro" id="IPR008984">
    <property type="entry name" value="SMAD_FHA_dom_sf"/>
</dbReference>
<gene>
    <name evidence="3" type="ORF">WK53_11280</name>
</gene>
<evidence type="ECO:0000256" key="1">
    <source>
        <dbReference type="SAM" id="Phobius"/>
    </source>
</evidence>
<name>A0AAW3N3H9_9BURK</name>
<protein>
    <submittedName>
        <fullName evidence="3">Phosphopeptide-binding protein</fullName>
    </submittedName>
</protein>
<proteinExistence type="predicted"/>
<evidence type="ECO:0000259" key="2">
    <source>
        <dbReference type="Pfam" id="PF16697"/>
    </source>
</evidence>
<keyword evidence="1" id="KW-1133">Transmembrane helix</keyword>
<comment type="caution">
    <text evidence="3">The sequence shown here is derived from an EMBL/GenBank/DDBJ whole genome shotgun (WGS) entry which is preliminary data.</text>
</comment>
<dbReference type="EMBL" id="LPDO01000098">
    <property type="protein sequence ID" value="KVT50208.1"/>
    <property type="molecule type" value="Genomic_DNA"/>
</dbReference>
<reference evidence="3 4" key="1">
    <citation type="submission" date="2015-11" db="EMBL/GenBank/DDBJ databases">
        <title>Expanding the genomic diversity of Burkholderia species for the development of highly accurate diagnostics.</title>
        <authorList>
            <person name="Sahl J."/>
            <person name="Keim P."/>
            <person name="Wagner D."/>
        </authorList>
    </citation>
    <scope>NUCLEOTIDE SEQUENCE [LARGE SCALE GENOMIC DNA]</scope>
    <source>
        <strain evidence="3 4">MSMB1137WGS</strain>
    </source>
</reference>
<evidence type="ECO:0000313" key="4">
    <source>
        <dbReference type="Proteomes" id="UP000056732"/>
    </source>
</evidence>
<keyword evidence="1" id="KW-0472">Membrane</keyword>
<dbReference type="Gene3D" id="2.60.200.20">
    <property type="match status" value="1"/>
</dbReference>
<dbReference type="InterPro" id="IPR032030">
    <property type="entry name" value="YscD_cytoplasmic_dom"/>
</dbReference>
<dbReference type="SUPFAM" id="SSF49879">
    <property type="entry name" value="SMAD/FHA domain"/>
    <property type="match status" value="1"/>
</dbReference>
<accession>A0AAW3N3H9</accession>
<feature type="transmembrane region" description="Helical" evidence="1">
    <location>
        <begin position="148"/>
        <end position="169"/>
    </location>
</feature>
<dbReference type="Pfam" id="PF16697">
    <property type="entry name" value="Yop-YscD_cpl"/>
    <property type="match status" value="1"/>
</dbReference>
<feature type="domain" description="YscD cytoplasmic" evidence="2">
    <location>
        <begin position="14"/>
        <end position="106"/>
    </location>
</feature>